<keyword evidence="2" id="KW-0378">Hydrolase</keyword>
<reference evidence="5 6" key="1">
    <citation type="submission" date="2024-02" db="EMBL/GenBank/DDBJ databases">
        <authorList>
            <person name="Vignale AGUSTIN F."/>
            <person name="Sosa J E."/>
            <person name="Modenutti C."/>
        </authorList>
    </citation>
    <scope>NUCLEOTIDE SEQUENCE [LARGE SCALE GENOMIC DNA]</scope>
</reference>
<evidence type="ECO:0000256" key="3">
    <source>
        <dbReference type="SAM" id="MobiDB-lite"/>
    </source>
</evidence>
<evidence type="ECO:0000313" key="6">
    <source>
        <dbReference type="Proteomes" id="UP001642360"/>
    </source>
</evidence>
<evidence type="ECO:0000256" key="2">
    <source>
        <dbReference type="ARBA" id="ARBA00022801"/>
    </source>
</evidence>
<dbReference type="InterPro" id="IPR029058">
    <property type="entry name" value="AB_hydrolase_fold"/>
</dbReference>
<dbReference type="PROSITE" id="PS01173">
    <property type="entry name" value="LIPASE_GDXG_HIS"/>
    <property type="match status" value="1"/>
</dbReference>
<sequence>MATPLKSSLLSNLSNQNMSAHQSPPPSPTTSVSSKHQPNIVGNLDGTYTRFLQFPCTAASQGDDGYSPVLTKDMPLNPEKQTWVRIFLPRQALHSCAPSKLPLIVYFHGGGFVFLSAASTDIHNFCLDMATQLFAVIVSVEYRLAPEHRLPAAYDDAVEALNYIKSTQEKWLSACADFDNCFLMGTSAGGNIAYHAGLRVAEDFDGFNPLKIKGLILHHPFFGGSERTQSELSLANGPVLTLSGTDLMWKLSLPIGSDRDHEYSNPMVGGGSEQLELIRSMGFRILVAGCYGDLLIDRQVEFTKMLEKKGIKTVAYLEEGYHAIELSETSKSKELFAVIKAFIK</sequence>
<name>A0ABC8SVS4_9AQUA</name>
<accession>A0ABC8SVS4</accession>
<dbReference type="SUPFAM" id="SSF53474">
    <property type="entry name" value="alpha/beta-Hydrolases"/>
    <property type="match status" value="1"/>
</dbReference>
<dbReference type="PANTHER" id="PTHR23024">
    <property type="entry name" value="ARYLACETAMIDE DEACETYLASE"/>
    <property type="match status" value="1"/>
</dbReference>
<comment type="similarity">
    <text evidence="1">Belongs to the 'GDXG' lipolytic enzyme family.</text>
</comment>
<evidence type="ECO:0000256" key="1">
    <source>
        <dbReference type="ARBA" id="ARBA00010515"/>
    </source>
</evidence>
<evidence type="ECO:0000259" key="4">
    <source>
        <dbReference type="Pfam" id="PF07859"/>
    </source>
</evidence>
<dbReference type="Gene3D" id="3.40.50.1820">
    <property type="entry name" value="alpha/beta hydrolase"/>
    <property type="match status" value="1"/>
</dbReference>
<feature type="region of interest" description="Disordered" evidence="3">
    <location>
        <begin position="15"/>
        <end position="38"/>
    </location>
</feature>
<organism evidence="5 6">
    <name type="scientific">Ilex paraguariensis</name>
    <name type="common">yerba mate</name>
    <dbReference type="NCBI Taxonomy" id="185542"/>
    <lineage>
        <taxon>Eukaryota</taxon>
        <taxon>Viridiplantae</taxon>
        <taxon>Streptophyta</taxon>
        <taxon>Embryophyta</taxon>
        <taxon>Tracheophyta</taxon>
        <taxon>Spermatophyta</taxon>
        <taxon>Magnoliopsida</taxon>
        <taxon>eudicotyledons</taxon>
        <taxon>Gunneridae</taxon>
        <taxon>Pentapetalae</taxon>
        <taxon>asterids</taxon>
        <taxon>campanulids</taxon>
        <taxon>Aquifoliales</taxon>
        <taxon>Aquifoliaceae</taxon>
        <taxon>Ilex</taxon>
    </lineage>
</organism>
<dbReference type="InterPro" id="IPR002168">
    <property type="entry name" value="Lipase_GDXG_HIS_AS"/>
</dbReference>
<dbReference type="InterPro" id="IPR050466">
    <property type="entry name" value="Carboxylest/Gibb_receptor"/>
</dbReference>
<dbReference type="AlphaFoldDB" id="A0ABC8SVS4"/>
<proteinExistence type="inferred from homology"/>
<dbReference type="GO" id="GO:0016787">
    <property type="term" value="F:hydrolase activity"/>
    <property type="evidence" value="ECO:0007669"/>
    <property type="project" value="UniProtKB-KW"/>
</dbReference>
<dbReference type="PANTHER" id="PTHR23024:SF546">
    <property type="entry name" value="CARBOXYLESTERASE 120-RELATED"/>
    <property type="match status" value="1"/>
</dbReference>
<dbReference type="EMBL" id="CAUOFW020003613">
    <property type="protein sequence ID" value="CAK9161020.1"/>
    <property type="molecule type" value="Genomic_DNA"/>
</dbReference>
<keyword evidence="6" id="KW-1185">Reference proteome</keyword>
<evidence type="ECO:0000313" key="5">
    <source>
        <dbReference type="EMBL" id="CAK9161020.1"/>
    </source>
</evidence>
<feature type="domain" description="Alpha/beta hydrolase fold-3" evidence="4">
    <location>
        <begin position="104"/>
        <end position="323"/>
    </location>
</feature>
<dbReference type="Proteomes" id="UP001642360">
    <property type="component" value="Unassembled WGS sequence"/>
</dbReference>
<dbReference type="Pfam" id="PF07859">
    <property type="entry name" value="Abhydrolase_3"/>
    <property type="match status" value="1"/>
</dbReference>
<comment type="caution">
    <text evidence="5">The sequence shown here is derived from an EMBL/GenBank/DDBJ whole genome shotgun (WGS) entry which is preliminary data.</text>
</comment>
<gene>
    <name evidence="5" type="ORF">ILEXP_LOCUS29807</name>
</gene>
<dbReference type="InterPro" id="IPR013094">
    <property type="entry name" value="AB_hydrolase_3"/>
</dbReference>
<protein>
    <recommendedName>
        <fullName evidence="4">Alpha/beta hydrolase fold-3 domain-containing protein</fullName>
    </recommendedName>
</protein>